<dbReference type="GO" id="GO:0000470">
    <property type="term" value="P:maturation of LSU-rRNA"/>
    <property type="evidence" value="ECO:0007669"/>
    <property type="project" value="TreeGrafter"/>
</dbReference>
<dbReference type="GO" id="GO:0030687">
    <property type="term" value="C:preribosome, large subunit precursor"/>
    <property type="evidence" value="ECO:0007669"/>
    <property type="project" value="TreeGrafter"/>
</dbReference>
<feature type="compositionally biased region" description="Low complexity" evidence="1">
    <location>
        <begin position="26"/>
        <end position="38"/>
    </location>
</feature>
<evidence type="ECO:0000256" key="1">
    <source>
        <dbReference type="SAM" id="MobiDB-lite"/>
    </source>
</evidence>
<feature type="region of interest" description="Disordered" evidence="1">
    <location>
        <begin position="1"/>
        <end position="38"/>
    </location>
</feature>
<name>A0A660KLN1_9ROSI</name>
<protein>
    <recommendedName>
        <fullName evidence="4">Ribosomal biogenesis protein LAS1L</fullName>
    </recommendedName>
</protein>
<reference evidence="2 3" key="1">
    <citation type="submission" date="2019-06" db="EMBL/GenBank/DDBJ databases">
        <title>A chromosomal-level reference genome of Carpinus fangiana (Coryloideae, Betulaceae).</title>
        <authorList>
            <person name="Yang X."/>
            <person name="Wang Z."/>
            <person name="Zhang L."/>
            <person name="Hao G."/>
            <person name="Liu J."/>
            <person name="Yang Y."/>
        </authorList>
    </citation>
    <scope>NUCLEOTIDE SEQUENCE [LARGE SCALE GENOMIC DNA]</scope>
    <source>
        <strain evidence="2">Cfa_2016G</strain>
        <tissue evidence="2">Leaf</tissue>
    </source>
</reference>
<dbReference type="EMBL" id="CM017324">
    <property type="protein sequence ID" value="KAE8037293.1"/>
    <property type="molecule type" value="Genomic_DNA"/>
</dbReference>
<keyword evidence="3" id="KW-1185">Reference proteome</keyword>
<gene>
    <name evidence="2" type="ORF">FH972_009894</name>
</gene>
<evidence type="ECO:0000313" key="2">
    <source>
        <dbReference type="EMBL" id="KAE8037293.1"/>
    </source>
</evidence>
<dbReference type="PANTHER" id="PTHR15002">
    <property type="entry name" value="RIBOSOMAL BIOGENESIS PROTEIN LAS1L"/>
    <property type="match status" value="1"/>
</dbReference>
<organism evidence="2 3">
    <name type="scientific">Carpinus fangiana</name>
    <dbReference type="NCBI Taxonomy" id="176857"/>
    <lineage>
        <taxon>Eukaryota</taxon>
        <taxon>Viridiplantae</taxon>
        <taxon>Streptophyta</taxon>
        <taxon>Embryophyta</taxon>
        <taxon>Tracheophyta</taxon>
        <taxon>Spermatophyta</taxon>
        <taxon>Magnoliopsida</taxon>
        <taxon>eudicotyledons</taxon>
        <taxon>Gunneridae</taxon>
        <taxon>Pentapetalae</taxon>
        <taxon>rosids</taxon>
        <taxon>fabids</taxon>
        <taxon>Fagales</taxon>
        <taxon>Betulaceae</taxon>
        <taxon>Carpinus</taxon>
    </lineage>
</organism>
<proteinExistence type="predicted"/>
<sequence length="633" mass="70819">MGSLLKFEEEEEEARYHDQQQERSRSLSAPSSSSSSSYSQKLVPWLSWDEWLFVEHSLFSNSPDSVASALKRILAWQSRGCLPVAIEVTASIIEIQQRDPHFRKDQLDGPSINCRADQTSDASLSEEMLAMLYCMAIIRLVNGVVEKTRKKTEASIAVAADAIGIPRMLIDIRHEGSHRELPALKIVRRASVKALDWLKSYYWAPQKKAIPFQGDETASIGEEIRSKLRELAFTLKVYQSPQCGSSPEKGKLYKKQITKSLKILVRLYSSFSTEVVSILLEFLLKAINSSDLVDLQEDSQVGPIMHTLLDDWKLVITKLSNKEPELLLTLLKAVLDMIETQKAMENETGRHHQTSSDYRQEICQIEHLSFLFAWLVGSLKELKPRPHKDSAAEIKVSPTKTFLLDLVRKSLLVSAPANKQLLDSAIRLAQLIGNSSLMEKLKKLPLLGSSNSEEEIEIPSATNLFVQHEESISQAAKKLELVKLRRLKSKVLESRAGDAENSNRWVLSRSWNPCPIGMLPHTLGSSGRLPVLDCHDGGKREASSDIKLIDNTSVKKRRKTMDGCESDAVEGVEASSDTQLIDNTSVKKRRETMEGCESDTVKSVKGHLLIGGIWKGISEDELLALESEVRILA</sequence>
<dbReference type="GO" id="GO:0000460">
    <property type="term" value="P:maturation of 5.8S rRNA"/>
    <property type="evidence" value="ECO:0007669"/>
    <property type="project" value="TreeGrafter"/>
</dbReference>
<dbReference type="Proteomes" id="UP000327013">
    <property type="component" value="Chromosome 4"/>
</dbReference>
<accession>A0A660KLN1</accession>
<dbReference type="InterPro" id="IPR007174">
    <property type="entry name" value="Las1"/>
</dbReference>
<dbReference type="GO" id="GO:0090730">
    <property type="term" value="C:Las1 complex"/>
    <property type="evidence" value="ECO:0007669"/>
    <property type="project" value="InterPro"/>
</dbReference>
<dbReference type="PANTHER" id="PTHR15002:SF0">
    <property type="entry name" value="RIBOSOMAL BIOGENESIS PROTEIN LAS1L"/>
    <property type="match status" value="1"/>
</dbReference>
<evidence type="ECO:0008006" key="4">
    <source>
        <dbReference type="Google" id="ProtNLM"/>
    </source>
</evidence>
<feature type="compositionally biased region" description="Basic and acidic residues" evidence="1">
    <location>
        <begin position="14"/>
        <end position="25"/>
    </location>
</feature>
<dbReference type="OrthoDB" id="10263222at2759"/>
<dbReference type="GO" id="GO:0004519">
    <property type="term" value="F:endonuclease activity"/>
    <property type="evidence" value="ECO:0007669"/>
    <property type="project" value="InterPro"/>
</dbReference>
<dbReference type="AlphaFoldDB" id="A0A660KLN1"/>
<dbReference type="Pfam" id="PF04031">
    <property type="entry name" value="Las1"/>
    <property type="match status" value="1"/>
</dbReference>
<evidence type="ECO:0000313" key="3">
    <source>
        <dbReference type="Proteomes" id="UP000327013"/>
    </source>
</evidence>